<accession>U9SHD6</accession>
<dbReference type="HOGENOM" id="CLU_1156919_0_0_1"/>
<name>U9SHD6_RHIID</name>
<gene>
    <name evidence="1" type="ORF">GLOINDRAFT_13772</name>
</gene>
<reference evidence="1" key="1">
    <citation type="submission" date="2013-07" db="EMBL/GenBank/DDBJ databases">
        <title>The genome of an arbuscular mycorrhizal fungus provides insights into the evolution of the oldest plant symbiosis.</title>
        <authorList>
            <consortium name="DOE Joint Genome Institute"/>
            <person name="Tisserant E."/>
            <person name="Malbreil M."/>
            <person name="Kuo A."/>
            <person name="Kohler A."/>
            <person name="Symeonidi A."/>
            <person name="Balestrini R."/>
            <person name="Charron P."/>
            <person name="Duensing N."/>
            <person name="Frei-dit-Frey N."/>
            <person name="Gianinazzi-Pearson V."/>
            <person name="Gilbert B."/>
            <person name="Handa Y."/>
            <person name="Hijri M."/>
            <person name="Kaul R."/>
            <person name="Kawaguchi M."/>
            <person name="Krajinski F."/>
            <person name="Lammers P."/>
            <person name="Lapierre D."/>
            <person name="Masclaux F.G."/>
            <person name="Murat C."/>
            <person name="Morin E."/>
            <person name="Ndikumana S."/>
            <person name="Pagni M."/>
            <person name="Petitpierre D."/>
            <person name="Requena N."/>
            <person name="Rosikiewicz P."/>
            <person name="Riley R."/>
            <person name="Saito K."/>
            <person name="San Clemente H."/>
            <person name="Shapiro H."/>
            <person name="van Tuinen D."/>
            <person name="Becard G."/>
            <person name="Bonfante P."/>
            <person name="Paszkowski U."/>
            <person name="Shachar-Hill Y."/>
            <person name="Young J.P."/>
            <person name="Sanders I.R."/>
            <person name="Henrissat B."/>
            <person name="Rensing S.A."/>
            <person name="Grigoriev I.V."/>
            <person name="Corradi N."/>
            <person name="Roux C."/>
            <person name="Martin F."/>
        </authorList>
    </citation>
    <scope>NUCLEOTIDE SEQUENCE</scope>
    <source>
        <strain evidence="1">DAOM 197198</strain>
    </source>
</reference>
<dbReference type="EMBL" id="KI301356">
    <property type="protein sequence ID" value="ERZ95308.1"/>
    <property type="molecule type" value="Genomic_DNA"/>
</dbReference>
<organism evidence="1">
    <name type="scientific">Rhizophagus irregularis (strain DAOM 181602 / DAOM 197198 / MUCL 43194)</name>
    <name type="common">Arbuscular mycorrhizal fungus</name>
    <name type="synonym">Glomus intraradices</name>
    <dbReference type="NCBI Taxonomy" id="747089"/>
    <lineage>
        <taxon>Eukaryota</taxon>
        <taxon>Fungi</taxon>
        <taxon>Fungi incertae sedis</taxon>
        <taxon>Mucoromycota</taxon>
        <taxon>Glomeromycotina</taxon>
        <taxon>Glomeromycetes</taxon>
        <taxon>Glomerales</taxon>
        <taxon>Glomeraceae</taxon>
        <taxon>Rhizophagus</taxon>
    </lineage>
</organism>
<sequence length="240" mass="28080">MDISLNLGKTSFGDTFAVRVNDTNQIRISELKFLIWNEKKEIEEYQLSVNNIVDIEDKLGDVKLSLDRMLENYFSVIPITTSIHIIVLVPTAADRDLNLEEVIKNITKGLGKRDPKLSDKLDMRDFKSAVERIHESVYGKSLFDYVIPELNQFGRDLFDKSDDKSLKTFRKVVGIQSCEVLRKLWKMSGKLQYSGRRDIVNFWKMSRKCPGVPEYRNFPDIFRTHGHFMDIFDVNFRFLR</sequence>
<proteinExistence type="predicted"/>
<protein>
    <submittedName>
        <fullName evidence="1">Uncharacterized protein</fullName>
    </submittedName>
</protein>
<dbReference type="VEuPathDB" id="FungiDB:RhiirFUN_023627"/>
<evidence type="ECO:0000313" key="1">
    <source>
        <dbReference type="EMBL" id="ERZ95308.1"/>
    </source>
</evidence>
<dbReference type="AlphaFoldDB" id="U9SHD6"/>